<dbReference type="PATRIC" id="fig|1618341.3.peg.259"/>
<accession>A0A0G0Z5V1</accession>
<dbReference type="Pfam" id="PF19652">
    <property type="entry name" value="DUF6155"/>
    <property type="match status" value="1"/>
</dbReference>
<proteinExistence type="predicted"/>
<gene>
    <name evidence="1" type="ORF">UV05_C0012G0001</name>
</gene>
<organism evidence="1 2">
    <name type="scientific">candidate division CPR1 bacterium GW2011_GWA2_42_17</name>
    <dbReference type="NCBI Taxonomy" id="1618341"/>
    <lineage>
        <taxon>Bacteria</taxon>
        <taxon>candidate division CPR1</taxon>
    </lineage>
</organism>
<dbReference type="InterPro" id="IPR046153">
    <property type="entry name" value="DUF6155"/>
</dbReference>
<dbReference type="AlphaFoldDB" id="A0A0G0Z5V1"/>
<sequence>MNTIMTNITSTQLKKYFADFSKEEMVKEVAELSRTFSEVGEFYQFKLIEGGNAELLEKYKRIVEHEFFPSRGFGKARLSVARKGVMDFKRLSPDSHSIADIMIYYAEMGVRFTSEYGDIDEPFYNSMESMYEAAALFVTEHKIPQITKSQNRLKQLPTPKPAVLCGFCVCITR</sequence>
<dbReference type="Proteomes" id="UP000034875">
    <property type="component" value="Unassembled WGS sequence"/>
</dbReference>
<reference evidence="1 2" key="1">
    <citation type="journal article" date="2015" name="Nature">
        <title>rRNA introns, odd ribosomes, and small enigmatic genomes across a large radiation of phyla.</title>
        <authorList>
            <person name="Brown C.T."/>
            <person name="Hug L.A."/>
            <person name="Thomas B.C."/>
            <person name="Sharon I."/>
            <person name="Castelle C.J."/>
            <person name="Singh A."/>
            <person name="Wilkins M.J."/>
            <person name="Williams K.H."/>
            <person name="Banfield J.F."/>
        </authorList>
    </citation>
    <scope>NUCLEOTIDE SEQUENCE [LARGE SCALE GENOMIC DNA]</scope>
</reference>
<protein>
    <submittedName>
        <fullName evidence="1">Uncharacterized protein</fullName>
    </submittedName>
</protein>
<name>A0A0G0Z5V1_9BACT</name>
<dbReference type="EMBL" id="LCCZ01000012">
    <property type="protein sequence ID" value="KKS44072.1"/>
    <property type="molecule type" value="Genomic_DNA"/>
</dbReference>
<evidence type="ECO:0000313" key="1">
    <source>
        <dbReference type="EMBL" id="KKS44072.1"/>
    </source>
</evidence>
<evidence type="ECO:0000313" key="2">
    <source>
        <dbReference type="Proteomes" id="UP000034875"/>
    </source>
</evidence>
<comment type="caution">
    <text evidence="1">The sequence shown here is derived from an EMBL/GenBank/DDBJ whole genome shotgun (WGS) entry which is preliminary data.</text>
</comment>